<dbReference type="InParanoid" id="A0A1Z5JFG8"/>
<organism evidence="4 5">
    <name type="scientific">Fistulifera solaris</name>
    <name type="common">Oleaginous diatom</name>
    <dbReference type="NCBI Taxonomy" id="1519565"/>
    <lineage>
        <taxon>Eukaryota</taxon>
        <taxon>Sar</taxon>
        <taxon>Stramenopiles</taxon>
        <taxon>Ochrophyta</taxon>
        <taxon>Bacillariophyta</taxon>
        <taxon>Bacillariophyceae</taxon>
        <taxon>Bacillariophycidae</taxon>
        <taxon>Naviculales</taxon>
        <taxon>Naviculaceae</taxon>
        <taxon>Fistulifera</taxon>
    </lineage>
</organism>
<evidence type="ECO:0000256" key="2">
    <source>
        <dbReference type="SAM" id="SignalP"/>
    </source>
</evidence>
<feature type="chain" id="PRO_5012803279" description="Trichome birefringence-like C-terminal domain-containing protein" evidence="2">
    <location>
        <begin position="20"/>
        <end position="422"/>
    </location>
</feature>
<dbReference type="OrthoDB" id="42729at2759"/>
<evidence type="ECO:0000259" key="3">
    <source>
        <dbReference type="Pfam" id="PF13839"/>
    </source>
</evidence>
<dbReference type="InterPro" id="IPR026057">
    <property type="entry name" value="TBL_C"/>
</dbReference>
<dbReference type="InterPro" id="IPR029962">
    <property type="entry name" value="TBL"/>
</dbReference>
<evidence type="ECO:0000256" key="1">
    <source>
        <dbReference type="ARBA" id="ARBA00007727"/>
    </source>
</evidence>
<comment type="caution">
    <text evidence="4">The sequence shown here is derived from an EMBL/GenBank/DDBJ whole genome shotgun (WGS) entry which is preliminary data.</text>
</comment>
<keyword evidence="5" id="KW-1185">Reference proteome</keyword>
<gene>
    <name evidence="4" type="ORF">FisN_15Hh198</name>
</gene>
<dbReference type="AlphaFoldDB" id="A0A1Z5JFG8"/>
<reference evidence="4 5" key="1">
    <citation type="journal article" date="2015" name="Plant Cell">
        <title>Oil accumulation by the oleaginous diatom Fistulifera solaris as revealed by the genome and transcriptome.</title>
        <authorList>
            <person name="Tanaka T."/>
            <person name="Maeda Y."/>
            <person name="Veluchamy A."/>
            <person name="Tanaka M."/>
            <person name="Abida H."/>
            <person name="Marechal E."/>
            <person name="Bowler C."/>
            <person name="Muto M."/>
            <person name="Sunaga Y."/>
            <person name="Tanaka M."/>
            <person name="Yoshino T."/>
            <person name="Taniguchi T."/>
            <person name="Fukuda Y."/>
            <person name="Nemoto M."/>
            <person name="Matsumoto M."/>
            <person name="Wong P.S."/>
            <person name="Aburatani S."/>
            <person name="Fujibuchi W."/>
        </authorList>
    </citation>
    <scope>NUCLEOTIDE SEQUENCE [LARGE SCALE GENOMIC DNA]</scope>
    <source>
        <strain evidence="4 5">JPCC DA0580</strain>
    </source>
</reference>
<feature type="signal peptide" evidence="2">
    <location>
        <begin position="1"/>
        <end position="19"/>
    </location>
</feature>
<comment type="similarity">
    <text evidence="1">Belongs to the PC-esterase family. TBL subfamily.</text>
</comment>
<dbReference type="GO" id="GO:0016413">
    <property type="term" value="F:O-acetyltransferase activity"/>
    <property type="evidence" value="ECO:0007669"/>
    <property type="project" value="InterPro"/>
</dbReference>
<name>A0A1Z5JFG8_FISSO</name>
<dbReference type="PANTHER" id="PTHR32285:SF48">
    <property type="entry name" value="PROTEIN TRICHOME BIREFRINGENCE-LIKE 19"/>
    <property type="match status" value="1"/>
</dbReference>
<dbReference type="EMBL" id="BDSP01000055">
    <property type="protein sequence ID" value="GAX12719.1"/>
    <property type="molecule type" value="Genomic_DNA"/>
</dbReference>
<dbReference type="Proteomes" id="UP000198406">
    <property type="component" value="Unassembled WGS sequence"/>
</dbReference>
<evidence type="ECO:0000313" key="5">
    <source>
        <dbReference type="Proteomes" id="UP000198406"/>
    </source>
</evidence>
<sequence length="422" mass="49531">MPKAASSGLIGLFVSVLLAASWFDASWILPWNVNESEQHPPESVETKELRVHPTLPEHHQFVLANEEYNGTNIERRKPLCTREQIIHGKWVEEQLPKPPYITPTVHLRCYPHELYYKEGPWDTYRWSPHDKQCTLTRWDQETFCSLMRGATVAIVGDSLSWEHYSSLIQLNGLKTHQGYQHQSRELQMNIAQSVCKGRTRVVYRRDDKLQNVTDAIASTFPTVLVLNRGAHYVNDTVLLDDIRHNLQEVQKWLHDCDQKYHMKCHFFWRTSVPGHPECGTFSKPVNDLALMEERVANLAFYNNRSINFHWYDYQHQNELVLKEMEKAGIEYNIIDAYYLNMLRPDEHRAHQDDCLHNCYPGKMDVYNQLMLHFLRMNRSKSDVKKAEKVAKANDWPIDETTVYDPEATEAARKIRNFKEHGK</sequence>
<feature type="domain" description="Trichome birefringence-like C-terminal" evidence="3">
    <location>
        <begin position="226"/>
        <end position="372"/>
    </location>
</feature>
<accession>A0A1Z5JFG8</accession>
<dbReference type="Pfam" id="PF13839">
    <property type="entry name" value="PC-Esterase"/>
    <property type="match status" value="1"/>
</dbReference>
<proteinExistence type="inferred from homology"/>
<dbReference type="PANTHER" id="PTHR32285">
    <property type="entry name" value="PROTEIN TRICHOME BIREFRINGENCE-LIKE 9-RELATED"/>
    <property type="match status" value="1"/>
</dbReference>
<keyword evidence="2" id="KW-0732">Signal</keyword>
<protein>
    <recommendedName>
        <fullName evidence="3">Trichome birefringence-like C-terminal domain-containing protein</fullName>
    </recommendedName>
</protein>
<evidence type="ECO:0000313" key="4">
    <source>
        <dbReference type="EMBL" id="GAX12719.1"/>
    </source>
</evidence>